<dbReference type="AlphaFoldDB" id="A0A7W7STQ9"/>
<comment type="caution">
    <text evidence="2">The sequence shown here is derived from an EMBL/GenBank/DDBJ whole genome shotgun (WGS) entry which is preliminary data.</text>
</comment>
<organism evidence="2 3">
    <name type="scientific">Micromonospora polyrhachis</name>
    <dbReference type="NCBI Taxonomy" id="1282883"/>
    <lineage>
        <taxon>Bacteria</taxon>
        <taxon>Bacillati</taxon>
        <taxon>Actinomycetota</taxon>
        <taxon>Actinomycetes</taxon>
        <taxon>Micromonosporales</taxon>
        <taxon>Micromonosporaceae</taxon>
        <taxon>Micromonospora</taxon>
    </lineage>
</organism>
<feature type="compositionally biased region" description="Low complexity" evidence="1">
    <location>
        <begin position="139"/>
        <end position="154"/>
    </location>
</feature>
<evidence type="ECO:0000313" key="2">
    <source>
        <dbReference type="EMBL" id="MBB4960162.1"/>
    </source>
</evidence>
<feature type="compositionally biased region" description="Polar residues" evidence="1">
    <location>
        <begin position="116"/>
        <end position="126"/>
    </location>
</feature>
<name>A0A7W7STQ9_9ACTN</name>
<dbReference type="EMBL" id="JACHJW010000001">
    <property type="protein sequence ID" value="MBB4960162.1"/>
    <property type="molecule type" value="Genomic_DNA"/>
</dbReference>
<sequence>MGGGVVGDTVGEAEAVGVAVGDPVGPVPPPHACPFNKQPTGEPDPDARNPNDTDPPGAINPFHDRFENVNRCPDDDNNASQYEPTDVPAGRSNTNDHDDTAVDPPFVIVYRPSQPEPQSDTLTNDAVTPAANAGNCPHTTPNAATNPATTATTNDLDRRHTPTPPTNPDIHSHQQDGPNY</sequence>
<accession>A0A7W7STQ9</accession>
<proteinExistence type="predicted"/>
<dbReference type="Proteomes" id="UP000578819">
    <property type="component" value="Unassembled WGS sequence"/>
</dbReference>
<feature type="compositionally biased region" description="Basic and acidic residues" evidence="1">
    <location>
        <begin position="62"/>
        <end position="74"/>
    </location>
</feature>
<feature type="region of interest" description="Disordered" evidence="1">
    <location>
        <begin position="17"/>
        <end position="180"/>
    </location>
</feature>
<evidence type="ECO:0000256" key="1">
    <source>
        <dbReference type="SAM" id="MobiDB-lite"/>
    </source>
</evidence>
<evidence type="ECO:0000313" key="3">
    <source>
        <dbReference type="Proteomes" id="UP000578819"/>
    </source>
</evidence>
<gene>
    <name evidence="2" type="ORF">FHR38_003895</name>
</gene>
<reference evidence="2 3" key="1">
    <citation type="submission" date="2020-08" db="EMBL/GenBank/DDBJ databases">
        <title>Sequencing the genomes of 1000 actinobacteria strains.</title>
        <authorList>
            <person name="Klenk H.-P."/>
        </authorList>
    </citation>
    <scope>NUCLEOTIDE SEQUENCE [LARGE SCALE GENOMIC DNA]</scope>
    <source>
        <strain evidence="2 3">DSM 45886</strain>
    </source>
</reference>
<protein>
    <submittedName>
        <fullName evidence="2">Uncharacterized protein</fullName>
    </submittedName>
</protein>
<keyword evidence="3" id="KW-1185">Reference proteome</keyword>